<protein>
    <recommendedName>
        <fullName evidence="3">Purple acid phosphatase C-terminal domain-containing protein</fullName>
    </recommendedName>
</protein>
<feature type="non-terminal residue" evidence="4">
    <location>
        <position position="1"/>
    </location>
</feature>
<dbReference type="GO" id="GO:0003993">
    <property type="term" value="F:acid phosphatase activity"/>
    <property type="evidence" value="ECO:0007669"/>
    <property type="project" value="InterPro"/>
</dbReference>
<evidence type="ECO:0000256" key="2">
    <source>
        <dbReference type="SAM" id="MobiDB-lite"/>
    </source>
</evidence>
<proteinExistence type="predicted"/>
<feature type="domain" description="Purple acid phosphatase C-terminal" evidence="3">
    <location>
        <begin position="1"/>
        <end position="60"/>
    </location>
</feature>
<name>A0A9R1H2B0_WHEAT</name>
<dbReference type="Pfam" id="PF14008">
    <property type="entry name" value="Metallophos_C"/>
    <property type="match status" value="1"/>
</dbReference>
<sequence length="83" mass="9092">VTIGDGGNREGLADEYMDPQPKTSVFREASFGHGRLQVVNATLALWTWHRNDDDQPVVADQVWITSLASNPDSNNRAGARARA</sequence>
<dbReference type="PANTHER" id="PTHR22953">
    <property type="entry name" value="ACID PHOSPHATASE RELATED"/>
    <property type="match status" value="1"/>
</dbReference>
<dbReference type="PANTHER" id="PTHR22953:SF156">
    <property type="entry name" value="PURPLE ACID PHOSPHATASE"/>
    <property type="match status" value="1"/>
</dbReference>
<comment type="caution">
    <text evidence="4">The sequence shown here is derived from an EMBL/GenBank/DDBJ whole genome shotgun (WGS) entry which is preliminary data.</text>
</comment>
<dbReference type="InterPro" id="IPR039331">
    <property type="entry name" value="PAPs-like"/>
</dbReference>
<gene>
    <name evidence="4" type="ORF">CFC21_065059</name>
</gene>
<organism evidence="4">
    <name type="scientific">Triticum aestivum</name>
    <name type="common">Wheat</name>
    <dbReference type="NCBI Taxonomy" id="4565"/>
    <lineage>
        <taxon>Eukaryota</taxon>
        <taxon>Viridiplantae</taxon>
        <taxon>Streptophyta</taxon>
        <taxon>Embryophyta</taxon>
        <taxon>Tracheophyta</taxon>
        <taxon>Spermatophyta</taxon>
        <taxon>Magnoliopsida</taxon>
        <taxon>Liliopsida</taxon>
        <taxon>Poales</taxon>
        <taxon>Poaceae</taxon>
        <taxon>BOP clade</taxon>
        <taxon>Pooideae</taxon>
        <taxon>Triticodae</taxon>
        <taxon>Triticeae</taxon>
        <taxon>Triticinae</taxon>
        <taxon>Triticum</taxon>
    </lineage>
</organism>
<dbReference type="AlphaFoldDB" id="A0A9R1H2B0"/>
<dbReference type="InterPro" id="IPR029052">
    <property type="entry name" value="Metallo-depent_PP-like"/>
</dbReference>
<evidence type="ECO:0000256" key="1">
    <source>
        <dbReference type="ARBA" id="ARBA00022729"/>
    </source>
</evidence>
<dbReference type="OrthoDB" id="693531at2759"/>
<evidence type="ECO:0000259" key="3">
    <source>
        <dbReference type="Pfam" id="PF14008"/>
    </source>
</evidence>
<dbReference type="Proteomes" id="UP000815260">
    <property type="component" value="Chromosome 5A"/>
</dbReference>
<dbReference type="EMBL" id="CM022223">
    <property type="protein sequence ID" value="KAF7057906.1"/>
    <property type="molecule type" value="Genomic_DNA"/>
</dbReference>
<dbReference type="SUPFAM" id="SSF56300">
    <property type="entry name" value="Metallo-dependent phosphatases"/>
    <property type="match status" value="1"/>
</dbReference>
<accession>A0A9R1H2B0</accession>
<feature type="region of interest" description="Disordered" evidence="2">
    <location>
        <begin position="1"/>
        <end position="20"/>
    </location>
</feature>
<evidence type="ECO:0000313" key="4">
    <source>
        <dbReference type="EMBL" id="KAF7057906.1"/>
    </source>
</evidence>
<dbReference type="InterPro" id="IPR025733">
    <property type="entry name" value="PAPs_C"/>
</dbReference>
<reference evidence="4" key="1">
    <citation type="journal article" date="2017" name="Gigascience">
        <title>The first near-complete assembly of the hexaploid bread wheat genome, Triticum aestivum.</title>
        <authorList>
            <person name="Zimin A.V."/>
            <person name="Puiu D."/>
            <person name="Hall R."/>
            <person name="Kingan S."/>
            <person name="Clavijo B.J."/>
            <person name="Salzberg S.L."/>
        </authorList>
    </citation>
    <scope>NUCLEOTIDE SEQUENCE</scope>
    <source>
        <tissue evidence="4">Leaf</tissue>
    </source>
</reference>
<reference evidence="4" key="2">
    <citation type="submission" date="2020-03" db="EMBL/GenBank/DDBJ databases">
        <title>The second near-complete assembly of the hexaploid bread wheat (Triticum aestivum) genome.</title>
        <authorList>
            <person name="Zimin A.V."/>
            <person name="Puiu D."/>
            <person name="Shumante A."/>
            <person name="Alonge M."/>
            <person name="Salzberg S.L."/>
        </authorList>
    </citation>
    <scope>NUCLEOTIDE SEQUENCE</scope>
    <source>
        <tissue evidence="4">Leaf</tissue>
    </source>
</reference>
<keyword evidence="1" id="KW-0732">Signal</keyword>
<dbReference type="Gene3D" id="3.60.21.10">
    <property type="match status" value="1"/>
</dbReference>